<dbReference type="Proteomes" id="UP000186303">
    <property type="component" value="Chromosome 7"/>
</dbReference>
<keyword evidence="1" id="KW-1133">Transmembrane helix</keyword>
<evidence type="ECO:0008006" key="4">
    <source>
        <dbReference type="Google" id="ProtNLM"/>
    </source>
</evidence>
<keyword evidence="1" id="KW-0472">Membrane</keyword>
<evidence type="ECO:0000313" key="2">
    <source>
        <dbReference type="EMBL" id="SHO79619.1"/>
    </source>
</evidence>
<dbReference type="Gene3D" id="3.50.50.60">
    <property type="entry name" value="FAD/NAD(P)-binding domain"/>
    <property type="match status" value="2"/>
</dbReference>
<keyword evidence="1" id="KW-0812">Transmembrane</keyword>
<evidence type="ECO:0000313" key="3">
    <source>
        <dbReference type="Proteomes" id="UP000186303"/>
    </source>
</evidence>
<dbReference type="AlphaFoldDB" id="A0A1M8AB07"/>
<dbReference type="Pfam" id="PF13450">
    <property type="entry name" value="NAD_binding_8"/>
    <property type="match status" value="1"/>
</dbReference>
<keyword evidence="3" id="KW-1185">Reference proteome</keyword>
<dbReference type="OMA" id="CFFVAPK"/>
<dbReference type="EMBL" id="LT671827">
    <property type="protein sequence ID" value="SHO79619.1"/>
    <property type="molecule type" value="Genomic_DNA"/>
</dbReference>
<dbReference type="STRING" id="1230383.A0A1M8AB07"/>
<dbReference type="Gene3D" id="3.90.660.50">
    <property type="match status" value="1"/>
</dbReference>
<organism evidence="2 3">
    <name type="scientific">Malassezia sympodialis (strain ATCC 42132)</name>
    <name type="common">Atopic eczema-associated yeast</name>
    <dbReference type="NCBI Taxonomy" id="1230383"/>
    <lineage>
        <taxon>Eukaryota</taxon>
        <taxon>Fungi</taxon>
        <taxon>Dikarya</taxon>
        <taxon>Basidiomycota</taxon>
        <taxon>Ustilaginomycotina</taxon>
        <taxon>Malasseziomycetes</taxon>
        <taxon>Malasseziales</taxon>
        <taxon>Malasseziaceae</taxon>
        <taxon>Malassezia</taxon>
    </lineage>
</organism>
<sequence>MESHRQCETPLKVAIIGSGLAGLTTAFLLTSGNADAKQKIQVELLERSATLGMDSESVTVEYGGQKRRIDVPMRAFSRGFYPELVKLYRHLHIPFAPMSFSFSFGASPASKTRQQGPLPSILYSGLTTRRAFRLQLPGKTFLQYIYYIFKILWSYLILNVVAWYHVKSGHTRDPKHRISKITFGEWCDSSLVYHSFFVELLLPMLCSIMTADCATVRSIPAAEMLNYLVATLFYRHFTVKGGVSQVVAALSANMKADHIHLNMVVKDMIPITEGDKTGIELVCENKKTGMESHLHYDHIIFASQAPQTAAMLRQLCGHLDRDVSRSYLEHCEEQINQLSKLRYEQSTVVCHTDVSILAPEKEAWRDLNFIRPIHTANDDPTYTMATHVIYQTPDSVFMQTTNPLPWLFPHENTWVSKSDFERFVLTLSGREARRSFFDFEVANGKYTMHPKLGILQGLDSKCLWDMKMPSIWFCGSWSYGVPLLEGCVTSARLVATDILRKADLSTKHIEEVWQ</sequence>
<feature type="transmembrane region" description="Helical" evidence="1">
    <location>
        <begin position="144"/>
        <end position="166"/>
    </location>
</feature>
<dbReference type="PANTHER" id="PTHR42923">
    <property type="entry name" value="PROTOPORPHYRINOGEN OXIDASE"/>
    <property type="match status" value="1"/>
</dbReference>
<dbReference type="InterPro" id="IPR050464">
    <property type="entry name" value="Zeta_carotene_desat/Oxidored"/>
</dbReference>
<dbReference type="GO" id="GO:0016491">
    <property type="term" value="F:oxidoreductase activity"/>
    <property type="evidence" value="ECO:0007669"/>
    <property type="project" value="TreeGrafter"/>
</dbReference>
<name>A0A1M8AB07_MALS4</name>
<dbReference type="VEuPathDB" id="FungiDB:MSYG_3969"/>
<proteinExistence type="predicted"/>
<evidence type="ECO:0000256" key="1">
    <source>
        <dbReference type="SAM" id="Phobius"/>
    </source>
</evidence>
<accession>A0A1M8AB07</accession>
<dbReference type="OrthoDB" id="1111734at2759"/>
<protein>
    <recommendedName>
        <fullName evidence="4">Amine oxidase domain-containing protein</fullName>
    </recommendedName>
</protein>
<reference evidence="3" key="1">
    <citation type="journal article" date="2017" name="Nucleic Acids Res.">
        <title>Proteogenomics produces comprehensive and highly accurate protein-coding gene annotation in a complete genome assembly of Malassezia sympodialis.</title>
        <authorList>
            <person name="Zhu Y."/>
            <person name="Engstroem P.G."/>
            <person name="Tellgren-Roth C."/>
            <person name="Baudo C.D."/>
            <person name="Kennell J.C."/>
            <person name="Sun S."/>
            <person name="Billmyre R.B."/>
            <person name="Schroeder M.S."/>
            <person name="Andersson A."/>
            <person name="Holm T."/>
            <person name="Sigurgeirsson B."/>
            <person name="Wu G."/>
            <person name="Sankaranarayanan S.R."/>
            <person name="Siddharthan R."/>
            <person name="Sanyal K."/>
            <person name="Lundeberg J."/>
            <person name="Nystedt B."/>
            <person name="Boekhout T."/>
            <person name="Dawson T.L. Jr."/>
            <person name="Heitman J."/>
            <person name="Scheynius A."/>
            <person name="Lehtioe J."/>
        </authorList>
    </citation>
    <scope>NUCLEOTIDE SEQUENCE [LARGE SCALE GENOMIC DNA]</scope>
    <source>
        <strain evidence="3">ATCC 42132</strain>
    </source>
</reference>
<dbReference type="PANTHER" id="PTHR42923:SF17">
    <property type="entry name" value="AMINE OXIDASE DOMAIN-CONTAINING PROTEIN"/>
    <property type="match status" value="1"/>
</dbReference>
<dbReference type="InterPro" id="IPR036188">
    <property type="entry name" value="FAD/NAD-bd_sf"/>
</dbReference>
<dbReference type="SUPFAM" id="SSF51905">
    <property type="entry name" value="FAD/NAD(P)-binding domain"/>
    <property type="match status" value="1"/>
</dbReference>
<gene>
    <name evidence="2" type="ORF">MSYG_3969</name>
</gene>